<comment type="caution">
    <text evidence="1">The sequence shown here is derived from an EMBL/GenBank/DDBJ whole genome shotgun (WGS) entry which is preliminary data.</text>
</comment>
<sequence>MDPAHNNTHRPLGRIGQIVRAISFVDLVTCSGDRWTFEFASCLLPAQVLAPAHVPSSTILDMPPDMVTVRRIASVHPIRGSSSHDVVMVDGWSVVAKKHEEYKAGDLVVFFEIDSFLPDATYFWEYVATSRLKMNGKEGFLIKTTEPLGA</sequence>
<reference evidence="1" key="1">
    <citation type="submission" date="2023-10" db="EMBL/GenBank/DDBJ databases">
        <authorList>
            <person name="Hackl T."/>
        </authorList>
    </citation>
    <scope>NUCLEOTIDE SEQUENCE</scope>
</reference>
<keyword evidence="2" id="KW-1185">Reference proteome</keyword>
<gene>
    <name evidence="1" type="ORF">KHLLAP_LOCUS10276</name>
</gene>
<protein>
    <submittedName>
        <fullName evidence="1">Uu.00g057080.m01.CDS01</fullName>
    </submittedName>
</protein>
<dbReference type="Pfam" id="PF21189">
    <property type="entry name" value="PHA02142"/>
    <property type="match status" value="1"/>
</dbReference>
<dbReference type="Proteomes" id="UP001295740">
    <property type="component" value="Unassembled WGS sequence"/>
</dbReference>
<accession>A0AAI8VSH6</accession>
<dbReference type="AlphaFoldDB" id="A0AAI8VSH6"/>
<evidence type="ECO:0000313" key="2">
    <source>
        <dbReference type="Proteomes" id="UP001295740"/>
    </source>
</evidence>
<organism evidence="1 2">
    <name type="scientific">Anthostomella pinea</name>
    <dbReference type="NCBI Taxonomy" id="933095"/>
    <lineage>
        <taxon>Eukaryota</taxon>
        <taxon>Fungi</taxon>
        <taxon>Dikarya</taxon>
        <taxon>Ascomycota</taxon>
        <taxon>Pezizomycotina</taxon>
        <taxon>Sordariomycetes</taxon>
        <taxon>Xylariomycetidae</taxon>
        <taxon>Xylariales</taxon>
        <taxon>Xylariaceae</taxon>
        <taxon>Anthostomella</taxon>
    </lineage>
</organism>
<evidence type="ECO:0000313" key="1">
    <source>
        <dbReference type="EMBL" id="CAJ2509808.1"/>
    </source>
</evidence>
<dbReference type="EMBL" id="CAUWAG010000013">
    <property type="protein sequence ID" value="CAJ2509808.1"/>
    <property type="molecule type" value="Genomic_DNA"/>
</dbReference>
<proteinExistence type="predicted"/>
<name>A0AAI8VSH6_9PEZI</name>